<keyword evidence="12" id="KW-0648">Protein biosynthesis</keyword>
<evidence type="ECO:0000313" key="19">
    <source>
        <dbReference type="Proteomes" id="UP000229916"/>
    </source>
</evidence>
<evidence type="ECO:0000256" key="8">
    <source>
        <dbReference type="ARBA" id="ARBA00022598"/>
    </source>
</evidence>
<dbReference type="EMBL" id="PEWD01000067">
    <property type="protein sequence ID" value="PIU68576.1"/>
    <property type="molecule type" value="Genomic_DNA"/>
</dbReference>
<keyword evidence="11 16" id="KW-0694">RNA-binding</keyword>
<dbReference type="SUPFAM" id="SSF50249">
    <property type="entry name" value="Nucleic acid-binding proteins"/>
    <property type="match status" value="1"/>
</dbReference>
<evidence type="ECO:0000256" key="1">
    <source>
        <dbReference type="ARBA" id="ARBA00003314"/>
    </source>
</evidence>
<keyword evidence="6" id="KW-0963">Cytoplasm</keyword>
<evidence type="ECO:0000256" key="4">
    <source>
        <dbReference type="ARBA" id="ARBA00012838"/>
    </source>
</evidence>
<dbReference type="InterPro" id="IPR004495">
    <property type="entry name" value="Met-tRNA-synth_bsu_C"/>
</dbReference>
<evidence type="ECO:0000256" key="11">
    <source>
        <dbReference type="ARBA" id="ARBA00022884"/>
    </source>
</evidence>
<dbReference type="Gene3D" id="2.40.50.140">
    <property type="entry name" value="Nucleic acid-binding proteins"/>
    <property type="match status" value="1"/>
</dbReference>
<dbReference type="EC" id="6.1.1.10" evidence="4"/>
<dbReference type="GO" id="GO:0006431">
    <property type="term" value="P:methionyl-tRNA aminoacylation"/>
    <property type="evidence" value="ECO:0007669"/>
    <property type="project" value="InterPro"/>
</dbReference>
<evidence type="ECO:0000256" key="13">
    <source>
        <dbReference type="ARBA" id="ARBA00023146"/>
    </source>
</evidence>
<dbReference type="CDD" id="cd02800">
    <property type="entry name" value="tRNA_bind_EcMetRS_like"/>
    <property type="match status" value="1"/>
</dbReference>
<name>A0A2M7AME6_UNCKA</name>
<dbReference type="PROSITE" id="PS50886">
    <property type="entry name" value="TRBD"/>
    <property type="match status" value="1"/>
</dbReference>
<evidence type="ECO:0000256" key="10">
    <source>
        <dbReference type="ARBA" id="ARBA00022840"/>
    </source>
</evidence>
<dbReference type="GO" id="GO:0004825">
    <property type="term" value="F:methionine-tRNA ligase activity"/>
    <property type="evidence" value="ECO:0007669"/>
    <property type="project" value="UniProtKB-EC"/>
</dbReference>
<evidence type="ECO:0000256" key="5">
    <source>
        <dbReference type="ARBA" id="ARBA00018753"/>
    </source>
</evidence>
<feature type="domain" description="TRNA-binding" evidence="17">
    <location>
        <begin position="10"/>
        <end position="110"/>
    </location>
</feature>
<keyword evidence="10" id="KW-0067">ATP-binding</keyword>
<keyword evidence="9" id="KW-0547">Nucleotide-binding</keyword>
<comment type="catalytic activity">
    <reaction evidence="15">
        <text>tRNA(Met) + L-methionine + ATP = L-methionyl-tRNA(Met) + AMP + diphosphate</text>
        <dbReference type="Rhea" id="RHEA:13481"/>
        <dbReference type="Rhea" id="RHEA-COMP:9667"/>
        <dbReference type="Rhea" id="RHEA-COMP:9698"/>
        <dbReference type="ChEBI" id="CHEBI:30616"/>
        <dbReference type="ChEBI" id="CHEBI:33019"/>
        <dbReference type="ChEBI" id="CHEBI:57844"/>
        <dbReference type="ChEBI" id="CHEBI:78442"/>
        <dbReference type="ChEBI" id="CHEBI:78530"/>
        <dbReference type="ChEBI" id="CHEBI:456215"/>
        <dbReference type="EC" id="6.1.1.10"/>
    </reaction>
</comment>
<dbReference type="Proteomes" id="UP000229916">
    <property type="component" value="Unassembled WGS sequence"/>
</dbReference>
<keyword evidence="8 18" id="KW-0436">Ligase</keyword>
<keyword evidence="13" id="KW-0030">Aminoacyl-tRNA synthetase</keyword>
<comment type="function">
    <text evidence="1">Is required not only for elongation of protein synthesis but also for the initiation of all mRNA translation through initiator tRNA(fMet) aminoacylation.</text>
</comment>
<accession>A0A2M7AME6</accession>
<dbReference type="AlphaFoldDB" id="A0A2M7AME6"/>
<dbReference type="InterPro" id="IPR012340">
    <property type="entry name" value="NA-bd_OB-fold"/>
</dbReference>
<dbReference type="Pfam" id="PF01588">
    <property type="entry name" value="tRNA_bind"/>
    <property type="match status" value="1"/>
</dbReference>
<proteinExistence type="predicted"/>
<organism evidence="18 19">
    <name type="scientific">candidate division WWE3 bacterium CG06_land_8_20_14_3_00_42_16</name>
    <dbReference type="NCBI Taxonomy" id="1975083"/>
    <lineage>
        <taxon>Bacteria</taxon>
        <taxon>Katanobacteria</taxon>
    </lineage>
</organism>
<evidence type="ECO:0000256" key="9">
    <source>
        <dbReference type="ARBA" id="ARBA00022741"/>
    </source>
</evidence>
<comment type="subunit">
    <text evidence="3">Homodimer.</text>
</comment>
<evidence type="ECO:0000256" key="15">
    <source>
        <dbReference type="ARBA" id="ARBA00047364"/>
    </source>
</evidence>
<sequence>MPKETISIADFQKLDLRVGTIIKAEKVTGSEKLMKIEVSLGQESRQLIGGLAAKFSPSELEGKQVVVLVNLETKKMMGLESQGMLLAAVLENEPVLITPQEKLADGTQVR</sequence>
<gene>
    <name evidence="18" type="primary">metG</name>
    <name evidence="18" type="ORF">COS81_03540</name>
</gene>
<reference evidence="19" key="1">
    <citation type="submission" date="2017-09" db="EMBL/GenBank/DDBJ databases">
        <title>Depth-based differentiation of microbial function through sediment-hosted aquifers and enrichment of novel symbionts in the deep terrestrial subsurface.</title>
        <authorList>
            <person name="Probst A.J."/>
            <person name="Ladd B."/>
            <person name="Jarett J.K."/>
            <person name="Geller-Mcgrath D.E."/>
            <person name="Sieber C.M.K."/>
            <person name="Emerson J.B."/>
            <person name="Anantharaman K."/>
            <person name="Thomas B.C."/>
            <person name="Malmstrom R."/>
            <person name="Stieglmeier M."/>
            <person name="Klingl A."/>
            <person name="Woyke T."/>
            <person name="Ryan C.M."/>
            <person name="Banfield J.F."/>
        </authorList>
    </citation>
    <scope>NUCLEOTIDE SEQUENCE [LARGE SCALE GENOMIC DNA]</scope>
</reference>
<dbReference type="PANTHER" id="PTHR11586">
    <property type="entry name" value="TRNA-AMINOACYLATION COFACTOR ARC1 FAMILY MEMBER"/>
    <property type="match status" value="1"/>
</dbReference>
<dbReference type="GO" id="GO:0005737">
    <property type="term" value="C:cytoplasm"/>
    <property type="evidence" value="ECO:0007669"/>
    <property type="project" value="UniProtKB-SubCell"/>
</dbReference>
<evidence type="ECO:0000256" key="14">
    <source>
        <dbReference type="ARBA" id="ARBA00030904"/>
    </source>
</evidence>
<evidence type="ECO:0000256" key="6">
    <source>
        <dbReference type="ARBA" id="ARBA00022490"/>
    </source>
</evidence>
<keyword evidence="7 16" id="KW-0820">tRNA-binding</keyword>
<evidence type="ECO:0000256" key="2">
    <source>
        <dbReference type="ARBA" id="ARBA00004496"/>
    </source>
</evidence>
<evidence type="ECO:0000256" key="7">
    <source>
        <dbReference type="ARBA" id="ARBA00022555"/>
    </source>
</evidence>
<dbReference type="InterPro" id="IPR002547">
    <property type="entry name" value="tRNA-bd_dom"/>
</dbReference>
<protein>
    <recommendedName>
        <fullName evidence="5">Methionine--tRNA ligase</fullName>
        <ecNumber evidence="4">6.1.1.10</ecNumber>
    </recommendedName>
    <alternativeName>
        <fullName evidence="14">Methionyl-tRNA synthetase</fullName>
    </alternativeName>
</protein>
<evidence type="ECO:0000256" key="16">
    <source>
        <dbReference type="PROSITE-ProRule" id="PRU00209"/>
    </source>
</evidence>
<dbReference type="FunFam" id="2.40.50.140:FF:000042">
    <property type="entry name" value="Methionine--tRNA ligase"/>
    <property type="match status" value="1"/>
</dbReference>
<evidence type="ECO:0000259" key="17">
    <source>
        <dbReference type="PROSITE" id="PS50886"/>
    </source>
</evidence>
<dbReference type="GO" id="GO:0000049">
    <property type="term" value="F:tRNA binding"/>
    <property type="evidence" value="ECO:0007669"/>
    <property type="project" value="UniProtKB-UniRule"/>
</dbReference>
<dbReference type="InterPro" id="IPR051270">
    <property type="entry name" value="Tyrosine-tRNA_ligase_regulator"/>
</dbReference>
<comment type="caution">
    <text evidence="18">The sequence shown here is derived from an EMBL/GenBank/DDBJ whole genome shotgun (WGS) entry which is preliminary data.</text>
</comment>
<dbReference type="GO" id="GO:0005524">
    <property type="term" value="F:ATP binding"/>
    <property type="evidence" value="ECO:0007669"/>
    <property type="project" value="UniProtKB-KW"/>
</dbReference>
<dbReference type="NCBIfam" id="TIGR00399">
    <property type="entry name" value="metG_C_term"/>
    <property type="match status" value="1"/>
</dbReference>
<evidence type="ECO:0000313" key="18">
    <source>
        <dbReference type="EMBL" id="PIU68576.1"/>
    </source>
</evidence>
<comment type="subcellular location">
    <subcellularLocation>
        <location evidence="2">Cytoplasm</location>
    </subcellularLocation>
</comment>
<evidence type="ECO:0000256" key="12">
    <source>
        <dbReference type="ARBA" id="ARBA00022917"/>
    </source>
</evidence>
<evidence type="ECO:0000256" key="3">
    <source>
        <dbReference type="ARBA" id="ARBA00011738"/>
    </source>
</evidence>
<dbReference type="PANTHER" id="PTHR11586:SF37">
    <property type="entry name" value="TRNA-BINDING DOMAIN-CONTAINING PROTEIN"/>
    <property type="match status" value="1"/>
</dbReference>